<dbReference type="InterPro" id="IPR045134">
    <property type="entry name" value="UHRF1/2-like"/>
</dbReference>
<dbReference type="GO" id="GO:0016567">
    <property type="term" value="P:protein ubiquitination"/>
    <property type="evidence" value="ECO:0007669"/>
    <property type="project" value="TreeGrafter"/>
</dbReference>
<dbReference type="RefSeq" id="WP_187731110.1">
    <property type="nucleotide sequence ID" value="NZ_BMFN01000001.1"/>
</dbReference>
<protein>
    <submittedName>
        <fullName evidence="2">YDG/SRA domain-containing protein</fullName>
    </submittedName>
</protein>
<keyword evidence="3" id="KW-1185">Reference proteome</keyword>
<reference evidence="2 3" key="1">
    <citation type="submission" date="2020-08" db="EMBL/GenBank/DDBJ databases">
        <title>Genome sequence of Hymenobacter qilianensis JCM 19763T.</title>
        <authorList>
            <person name="Hyun D.-W."/>
            <person name="Bae J.-W."/>
        </authorList>
    </citation>
    <scope>NUCLEOTIDE SEQUENCE [LARGE SCALE GENOMIC DNA]</scope>
    <source>
        <strain evidence="2 3">JCM 19763</strain>
    </source>
</reference>
<dbReference type="Gene3D" id="2.30.280.10">
    <property type="entry name" value="SRA-YDG"/>
    <property type="match status" value="1"/>
</dbReference>
<proteinExistence type="predicted"/>
<evidence type="ECO:0000259" key="1">
    <source>
        <dbReference type="PROSITE" id="PS51015"/>
    </source>
</evidence>
<dbReference type="PANTHER" id="PTHR14140">
    <property type="entry name" value="E3 UBIQUITIN-PROTEIN LIGASE UHRF-RELATED"/>
    <property type="match status" value="1"/>
</dbReference>
<feature type="domain" description="YDG" evidence="1">
    <location>
        <begin position="9"/>
        <end position="148"/>
    </location>
</feature>
<accession>A0A7H0GR78</accession>
<evidence type="ECO:0000313" key="3">
    <source>
        <dbReference type="Proteomes" id="UP000516093"/>
    </source>
</evidence>
<dbReference type="KEGG" id="hqi:H9L05_11400"/>
<dbReference type="Proteomes" id="UP000516093">
    <property type="component" value="Chromosome"/>
</dbReference>
<dbReference type="EMBL" id="CP060784">
    <property type="protein sequence ID" value="QNP50794.1"/>
    <property type="molecule type" value="Genomic_DNA"/>
</dbReference>
<organism evidence="2 3">
    <name type="scientific">Hymenobacter qilianensis</name>
    <dbReference type="NCBI Taxonomy" id="1385715"/>
    <lineage>
        <taxon>Bacteria</taxon>
        <taxon>Pseudomonadati</taxon>
        <taxon>Bacteroidota</taxon>
        <taxon>Cytophagia</taxon>
        <taxon>Cytophagales</taxon>
        <taxon>Hymenobacteraceae</taxon>
        <taxon>Hymenobacter</taxon>
    </lineage>
</organism>
<dbReference type="SUPFAM" id="SSF88697">
    <property type="entry name" value="PUA domain-like"/>
    <property type="match status" value="1"/>
</dbReference>
<dbReference type="Pfam" id="PF02182">
    <property type="entry name" value="SAD_SRA"/>
    <property type="match status" value="1"/>
</dbReference>
<dbReference type="AlphaFoldDB" id="A0A7H0GR78"/>
<dbReference type="InterPro" id="IPR036987">
    <property type="entry name" value="SRA-YDG_sf"/>
</dbReference>
<evidence type="ECO:0000313" key="2">
    <source>
        <dbReference type="EMBL" id="QNP50794.1"/>
    </source>
</evidence>
<dbReference type="PANTHER" id="PTHR14140:SF27">
    <property type="entry name" value="OS04G0289800 PROTEIN"/>
    <property type="match status" value="1"/>
</dbReference>
<dbReference type="GO" id="GO:0044027">
    <property type="term" value="P:negative regulation of gene expression via chromosomal CpG island methylation"/>
    <property type="evidence" value="ECO:0007669"/>
    <property type="project" value="TreeGrafter"/>
</dbReference>
<gene>
    <name evidence="2" type="ORF">H9L05_11400</name>
</gene>
<dbReference type="GO" id="GO:0061630">
    <property type="term" value="F:ubiquitin protein ligase activity"/>
    <property type="evidence" value="ECO:0007669"/>
    <property type="project" value="TreeGrafter"/>
</dbReference>
<name>A0A7H0GR78_9BACT</name>
<sequence length="162" mass="17501">MAKQPATFGAIAGFQEGYEFLNRLELSASGVHRPTRAGIGARSGLGAESIVLAEGYEDDVDLGDVILYTGQGGRSSSSGRQVADQTLTGANLELARSQTTGQPVRVVRRMQSAGGLFFYRYDGLYRITAHWQETGKSGFSIWRFKLEKLSSTPVLPNSSAHI</sequence>
<dbReference type="InterPro" id="IPR003105">
    <property type="entry name" value="SRA_YDG"/>
</dbReference>
<dbReference type="SMART" id="SM00466">
    <property type="entry name" value="SRA"/>
    <property type="match status" value="1"/>
</dbReference>
<dbReference type="InterPro" id="IPR015947">
    <property type="entry name" value="PUA-like_sf"/>
</dbReference>
<dbReference type="PROSITE" id="PS51015">
    <property type="entry name" value="YDG"/>
    <property type="match status" value="1"/>
</dbReference>